<dbReference type="STRING" id="56730.IE4872_CH01469"/>
<evidence type="ECO:0000313" key="3">
    <source>
        <dbReference type="Proteomes" id="UP000184749"/>
    </source>
</evidence>
<evidence type="ECO:0000256" key="1">
    <source>
        <dbReference type="SAM" id="MobiDB-lite"/>
    </source>
</evidence>
<sequence length="61" mass="6515">MYRASSRTSHEGESTTASFASRPSMADDIDNMRADFRLGNWNKCLGVAGWVSGAPALVPAP</sequence>
<dbReference type="Proteomes" id="UP000184749">
    <property type="component" value="Chromosome"/>
</dbReference>
<organism evidence="2 3">
    <name type="scientific">Rhizobium gallicum</name>
    <dbReference type="NCBI Taxonomy" id="56730"/>
    <lineage>
        <taxon>Bacteria</taxon>
        <taxon>Pseudomonadati</taxon>
        <taxon>Pseudomonadota</taxon>
        <taxon>Alphaproteobacteria</taxon>
        <taxon>Hyphomicrobiales</taxon>
        <taxon>Rhizobiaceae</taxon>
        <taxon>Rhizobium/Agrobacterium group</taxon>
        <taxon>Rhizobium</taxon>
    </lineage>
</organism>
<name>A0A1L5NGS4_9HYPH</name>
<dbReference type="EMBL" id="CP017101">
    <property type="protein sequence ID" value="APO67115.1"/>
    <property type="molecule type" value="Genomic_DNA"/>
</dbReference>
<protein>
    <submittedName>
        <fullName evidence="2">Uncharacterized protein</fullName>
    </submittedName>
</protein>
<evidence type="ECO:0000313" key="2">
    <source>
        <dbReference type="EMBL" id="APO67115.1"/>
    </source>
</evidence>
<proteinExistence type="predicted"/>
<gene>
    <name evidence="2" type="ORF">IE4872_CH01469</name>
</gene>
<feature type="region of interest" description="Disordered" evidence="1">
    <location>
        <begin position="1"/>
        <end position="24"/>
    </location>
</feature>
<dbReference type="AlphaFoldDB" id="A0A1L5NGS4"/>
<accession>A0A1L5NGS4</accession>
<reference evidence="2 3" key="1">
    <citation type="submission" date="2016-09" db="EMBL/GenBank/DDBJ databases">
        <title>The complete genome sequences of Rhizobium gallicum, symbiovars gallicum and phaseoli, symbionts associated to common bean (Phaseolus vulgaris).</title>
        <authorList>
            <person name="Bustos P."/>
            <person name="Santamaria R.I."/>
            <person name="Perez-Carrascal O.M."/>
            <person name="Juarez S."/>
            <person name="Lozano L."/>
            <person name="Martinez-Flores I."/>
            <person name="Martinez-Romero E."/>
            <person name="Cevallos M."/>
            <person name="Romero D."/>
            <person name="Davila G."/>
            <person name="Gonzalez V."/>
        </authorList>
    </citation>
    <scope>NUCLEOTIDE SEQUENCE [LARGE SCALE GENOMIC DNA]</scope>
    <source>
        <strain evidence="2 3">IE4872</strain>
    </source>
</reference>